<accession>A0A9P3EBE8</accession>
<name>A0A9P3EBE8_PSEA0</name>
<comment type="caution">
    <text evidence="1">The sequence shown here is derived from an EMBL/GenBank/DDBJ whole genome shotgun (WGS) entry which is preliminary data.</text>
</comment>
<protein>
    <submittedName>
        <fullName evidence="1">Uncharacterized protein</fullName>
    </submittedName>
</protein>
<organism evidence="1 2">
    <name type="scientific">Pseudomonas amygdali pv. eriobotryae</name>
    <dbReference type="NCBI Taxonomy" id="129137"/>
    <lineage>
        <taxon>Bacteria</taxon>
        <taxon>Pseudomonadati</taxon>
        <taxon>Pseudomonadota</taxon>
        <taxon>Gammaproteobacteria</taxon>
        <taxon>Pseudomonadales</taxon>
        <taxon>Pseudomonadaceae</taxon>
        <taxon>Pseudomonas</taxon>
        <taxon>Pseudomonas amygdali</taxon>
    </lineage>
</organism>
<dbReference type="AlphaFoldDB" id="A0A9P3EBE8"/>
<sequence>MVGPDRSRQMPMDATQRCVYDMGAKGTEIAEEALRGDEAANEKARSRLE</sequence>
<dbReference type="EMBL" id="BMZW01000006">
    <property type="protein sequence ID" value="GFZ58924.1"/>
    <property type="molecule type" value="Genomic_DNA"/>
</dbReference>
<dbReference type="Proteomes" id="UP000630864">
    <property type="component" value="Unassembled WGS sequence"/>
</dbReference>
<evidence type="ECO:0000313" key="1">
    <source>
        <dbReference type="EMBL" id="GFZ58924.1"/>
    </source>
</evidence>
<evidence type="ECO:0000313" key="2">
    <source>
        <dbReference type="Proteomes" id="UP000630864"/>
    </source>
</evidence>
<proteinExistence type="predicted"/>
<reference evidence="1" key="1">
    <citation type="submission" date="2020-09" db="EMBL/GenBank/DDBJ databases">
        <title>Pseudomonas syringae pv. eriobotryae genome sequence causing loquat canker disease.</title>
        <authorList>
            <person name="Fukuda S."/>
            <person name="Tashiro H."/>
            <person name="Nagano Y."/>
        </authorList>
    </citation>
    <scope>NUCLEOTIDE SEQUENCE</scope>
    <source>
        <strain evidence="1">AM001</strain>
    </source>
</reference>
<gene>
    <name evidence="1" type="ORF">PSE10A_14350</name>
</gene>